<reference evidence="1 2" key="1">
    <citation type="submission" date="2018-06" db="EMBL/GenBank/DDBJ databases">
        <authorList>
            <consortium name="Pathogen Informatics"/>
            <person name="Doyle S."/>
        </authorList>
    </citation>
    <scope>NUCLEOTIDE SEQUENCE [LARGE SCALE GENOMIC DNA]</scope>
    <source>
        <strain evidence="1 2">NCTC5047</strain>
    </source>
</reference>
<gene>
    <name evidence="1" type="ORF">NCTC5047_02445</name>
</gene>
<protein>
    <submittedName>
        <fullName evidence="1">Uncharacterized protein</fullName>
    </submittedName>
</protein>
<dbReference type="EMBL" id="UGLH01000006">
    <property type="protein sequence ID" value="STT81519.1"/>
    <property type="molecule type" value="Genomic_DNA"/>
</dbReference>
<dbReference type="Proteomes" id="UP000254340">
    <property type="component" value="Unassembled WGS sequence"/>
</dbReference>
<evidence type="ECO:0000313" key="2">
    <source>
        <dbReference type="Proteomes" id="UP000254340"/>
    </source>
</evidence>
<name>A0A377XD98_KLEPN</name>
<organism evidence="1 2">
    <name type="scientific">Klebsiella pneumoniae</name>
    <dbReference type="NCBI Taxonomy" id="573"/>
    <lineage>
        <taxon>Bacteria</taxon>
        <taxon>Pseudomonadati</taxon>
        <taxon>Pseudomonadota</taxon>
        <taxon>Gammaproteobacteria</taxon>
        <taxon>Enterobacterales</taxon>
        <taxon>Enterobacteriaceae</taxon>
        <taxon>Klebsiella/Raoultella group</taxon>
        <taxon>Klebsiella</taxon>
        <taxon>Klebsiella pneumoniae complex</taxon>
    </lineage>
</organism>
<proteinExistence type="predicted"/>
<sequence length="43" mass="4901">MGWMSSRQNFEFLVMTSFFDALAKRVALAADDFAKQLREGADK</sequence>
<dbReference type="AlphaFoldDB" id="A0A377XD98"/>
<evidence type="ECO:0000313" key="1">
    <source>
        <dbReference type="EMBL" id="STT81519.1"/>
    </source>
</evidence>
<accession>A0A377XD98</accession>